<organism evidence="4 5">
    <name type="scientific">Laodelphax striatellus</name>
    <name type="common">Small brown planthopper</name>
    <name type="synonym">Delphax striatella</name>
    <dbReference type="NCBI Taxonomy" id="195883"/>
    <lineage>
        <taxon>Eukaryota</taxon>
        <taxon>Metazoa</taxon>
        <taxon>Ecdysozoa</taxon>
        <taxon>Arthropoda</taxon>
        <taxon>Hexapoda</taxon>
        <taxon>Insecta</taxon>
        <taxon>Pterygota</taxon>
        <taxon>Neoptera</taxon>
        <taxon>Paraneoptera</taxon>
        <taxon>Hemiptera</taxon>
        <taxon>Auchenorrhyncha</taxon>
        <taxon>Fulgoroidea</taxon>
        <taxon>Delphacidae</taxon>
        <taxon>Criomorphinae</taxon>
        <taxon>Laodelphax</taxon>
    </lineage>
</organism>
<dbReference type="InterPro" id="IPR005225">
    <property type="entry name" value="Small_GTP-bd"/>
</dbReference>
<dbReference type="GO" id="GO:0043124">
    <property type="term" value="P:negative regulation of canonical NF-kappaB signal transduction"/>
    <property type="evidence" value="ECO:0007669"/>
    <property type="project" value="InterPro"/>
</dbReference>
<dbReference type="Proteomes" id="UP000291343">
    <property type="component" value="Unassembled WGS sequence"/>
</dbReference>
<keyword evidence="2" id="KW-0547">Nucleotide-binding</keyword>
<dbReference type="InParanoid" id="A0A482WPQ1"/>
<dbReference type="Pfam" id="PF00071">
    <property type="entry name" value="Ras"/>
    <property type="match status" value="1"/>
</dbReference>
<dbReference type="InterPro" id="IPR027417">
    <property type="entry name" value="P-loop_NTPase"/>
</dbReference>
<dbReference type="PRINTS" id="PR00449">
    <property type="entry name" value="RASTRNSFRMNG"/>
</dbReference>
<sequence>MGKTTKVVFMGMKGVGKTAILEQAIYGNVSSITQLQSTVEDIYVANVETERGTKERLRFYDTAGLEGVAQARHCNYHIQAEGYVLVYDTGRPESFDCVVALKKEIEKSREKKELTTMILGNCLTANESPIPLESPVSKASHWSAREKIRHFEVNALDRSTLAEPFIYIASRLNQPMNKGGFPSMVRKSVRLDSS</sequence>
<accession>A0A482WPQ1</accession>
<protein>
    <recommendedName>
        <fullName evidence="6">NF-kappa-B inhibitor-interacting Ras-like protein</fullName>
    </recommendedName>
</protein>
<dbReference type="GO" id="GO:0032794">
    <property type="term" value="F:GTPase activating protein binding"/>
    <property type="evidence" value="ECO:0007669"/>
    <property type="project" value="TreeGrafter"/>
</dbReference>
<evidence type="ECO:0000313" key="5">
    <source>
        <dbReference type="Proteomes" id="UP000291343"/>
    </source>
</evidence>
<comment type="similarity">
    <text evidence="1">Belongs to the small GTPase superfamily. Ras family. KappaB-Ras subfamily.</text>
</comment>
<dbReference type="SMART" id="SM00173">
    <property type="entry name" value="RAS"/>
    <property type="match status" value="1"/>
</dbReference>
<evidence type="ECO:0000313" key="4">
    <source>
        <dbReference type="EMBL" id="RZF35483.1"/>
    </source>
</evidence>
<dbReference type="FunCoup" id="A0A482WPQ1">
    <property type="interactions" value="38"/>
</dbReference>
<dbReference type="PROSITE" id="PS51419">
    <property type="entry name" value="RAB"/>
    <property type="match status" value="1"/>
</dbReference>
<dbReference type="NCBIfam" id="TIGR00231">
    <property type="entry name" value="small_GTP"/>
    <property type="match status" value="1"/>
</dbReference>
<evidence type="ECO:0000256" key="3">
    <source>
        <dbReference type="ARBA" id="ARBA00023134"/>
    </source>
</evidence>
<reference evidence="4 5" key="1">
    <citation type="journal article" date="2017" name="Gigascience">
        <title>Genome sequence of the small brown planthopper, Laodelphax striatellus.</title>
        <authorList>
            <person name="Zhu J."/>
            <person name="Jiang F."/>
            <person name="Wang X."/>
            <person name="Yang P."/>
            <person name="Bao Y."/>
            <person name="Zhao W."/>
            <person name="Wang W."/>
            <person name="Lu H."/>
            <person name="Wang Q."/>
            <person name="Cui N."/>
            <person name="Li J."/>
            <person name="Chen X."/>
            <person name="Luo L."/>
            <person name="Yu J."/>
            <person name="Kang L."/>
            <person name="Cui F."/>
        </authorList>
    </citation>
    <scope>NUCLEOTIDE SEQUENCE [LARGE SCALE GENOMIC DNA]</scope>
    <source>
        <strain evidence="4">Lst14</strain>
    </source>
</reference>
<dbReference type="PANTHER" id="PTHR46152:SF3">
    <property type="entry name" value="NF-KAPPA-B INHIBITOR-INTERACTING RAS-LIKE PROTEIN"/>
    <property type="match status" value="1"/>
</dbReference>
<evidence type="ECO:0008006" key="6">
    <source>
        <dbReference type="Google" id="ProtNLM"/>
    </source>
</evidence>
<name>A0A482WPQ1_LAOST</name>
<evidence type="ECO:0000256" key="1">
    <source>
        <dbReference type="ARBA" id="ARBA00008094"/>
    </source>
</evidence>
<proteinExistence type="inferred from homology"/>
<dbReference type="GO" id="GO:0032484">
    <property type="term" value="P:Ral protein signal transduction"/>
    <property type="evidence" value="ECO:0007669"/>
    <property type="project" value="TreeGrafter"/>
</dbReference>
<dbReference type="EMBL" id="QKKF02028098">
    <property type="protein sequence ID" value="RZF35483.1"/>
    <property type="molecule type" value="Genomic_DNA"/>
</dbReference>
<gene>
    <name evidence="4" type="ORF">LSTR_LSTR013127</name>
</gene>
<comment type="caution">
    <text evidence="4">The sequence shown here is derived from an EMBL/GenBank/DDBJ whole genome shotgun (WGS) entry which is preliminary data.</text>
</comment>
<keyword evidence="5" id="KW-1185">Reference proteome</keyword>
<dbReference type="SMART" id="SM00175">
    <property type="entry name" value="RAB"/>
    <property type="match status" value="1"/>
</dbReference>
<dbReference type="AlphaFoldDB" id="A0A482WPQ1"/>
<dbReference type="PANTHER" id="PTHR46152">
    <property type="entry name" value="NF-KAPPA-B INHIBITOR-INTERACTING RAS-LIKE PROTEIN"/>
    <property type="match status" value="1"/>
</dbReference>
<dbReference type="OrthoDB" id="10002389at2759"/>
<dbReference type="GO" id="GO:0005525">
    <property type="term" value="F:GTP binding"/>
    <property type="evidence" value="ECO:0007669"/>
    <property type="project" value="UniProtKB-KW"/>
</dbReference>
<dbReference type="InterPro" id="IPR001806">
    <property type="entry name" value="Small_GTPase"/>
</dbReference>
<keyword evidence="3" id="KW-0342">GTP-binding</keyword>
<dbReference type="GO" id="GO:0003924">
    <property type="term" value="F:GTPase activity"/>
    <property type="evidence" value="ECO:0007669"/>
    <property type="project" value="InterPro"/>
</dbReference>
<dbReference type="InterPro" id="IPR042227">
    <property type="entry name" value="KBRS"/>
</dbReference>
<dbReference type="SMR" id="A0A482WPQ1"/>
<dbReference type="STRING" id="195883.A0A482WPQ1"/>
<dbReference type="SUPFAM" id="SSF52540">
    <property type="entry name" value="P-loop containing nucleoside triphosphate hydrolases"/>
    <property type="match status" value="1"/>
</dbReference>
<dbReference type="Gene3D" id="3.40.50.300">
    <property type="entry name" value="P-loop containing nucleotide triphosphate hydrolases"/>
    <property type="match status" value="1"/>
</dbReference>
<evidence type="ECO:0000256" key="2">
    <source>
        <dbReference type="ARBA" id="ARBA00022741"/>
    </source>
</evidence>